<feature type="domain" description="Peptidase M10 metallopeptidase" evidence="5">
    <location>
        <begin position="104"/>
        <end position="259"/>
    </location>
</feature>
<keyword evidence="2" id="KW-0479">Metal-binding</keyword>
<keyword evidence="1" id="KW-0645">Protease</keyword>
<evidence type="ECO:0000313" key="7">
    <source>
        <dbReference type="Proteomes" id="UP001212803"/>
    </source>
</evidence>
<evidence type="ECO:0000256" key="1">
    <source>
        <dbReference type="ARBA" id="ARBA00022670"/>
    </source>
</evidence>
<dbReference type="InterPro" id="IPR001818">
    <property type="entry name" value="Pept_M10_metallopeptidase"/>
</dbReference>
<evidence type="ECO:0000259" key="5">
    <source>
        <dbReference type="Pfam" id="PF00413"/>
    </source>
</evidence>
<gene>
    <name evidence="6" type="ORF">O0235_12665</name>
</gene>
<evidence type="ECO:0000313" key="6">
    <source>
        <dbReference type="EMBL" id="WBL35617.1"/>
    </source>
</evidence>
<dbReference type="EC" id="3.4.24.-" evidence="6"/>
<dbReference type="Pfam" id="PF00413">
    <property type="entry name" value="Peptidase_M10"/>
    <property type="match status" value="1"/>
</dbReference>
<dbReference type="RefSeq" id="WP_270056142.1">
    <property type="nucleotide sequence ID" value="NZ_CP115149.1"/>
</dbReference>
<dbReference type="SUPFAM" id="SSF55486">
    <property type="entry name" value="Metalloproteases ('zincins'), catalytic domain"/>
    <property type="match status" value="1"/>
</dbReference>
<keyword evidence="3 6" id="KW-0378">Hydrolase</keyword>
<keyword evidence="7" id="KW-1185">Reference proteome</keyword>
<sequence length="279" mass="29325">MRRAGPPLHARTSRALAWSVAVALIVLAAVAALPAPGQPPGASPPADGYRVSIHVLTWDGSDPDLEPVPDAGAAFKLNPNRWSPSAMPVRVWLNPAGGPSTLPVEDLVRSAVSQWSSIEGSAFRFEYAGTTTADAGACNFANRQLDGRNTITFTTGLPSTTLGVTCSVWGGSGNLREFDIQLNASVNWGPSGSLGPGQFDLASTILHELGHGAGLGHPCENTARCTDDERQAVMYPALRPREERNVLQPDDRAAMVEAYPAPGGQGAGFRLVLPVVSRD</sequence>
<dbReference type="InterPro" id="IPR024079">
    <property type="entry name" value="MetalloPept_cat_dom_sf"/>
</dbReference>
<keyword evidence="4" id="KW-0862">Zinc</keyword>
<protein>
    <submittedName>
        <fullName evidence="6">Matrixin family metalloprotease</fullName>
        <ecNumber evidence="6">3.4.24.-</ecNumber>
    </submittedName>
</protein>
<reference evidence="6 7" key="1">
    <citation type="journal article" date="2023" name="ISME J.">
        <title>Thermophilic Dehalococcoidia with unusual traits shed light on an unexpected past.</title>
        <authorList>
            <person name="Palmer M."/>
            <person name="Covington J.K."/>
            <person name="Zhou E.M."/>
            <person name="Thomas S.C."/>
            <person name="Habib N."/>
            <person name="Seymour C.O."/>
            <person name="Lai D."/>
            <person name="Johnston J."/>
            <person name="Hashimi A."/>
            <person name="Jiao J.Y."/>
            <person name="Muok A.R."/>
            <person name="Liu L."/>
            <person name="Xian W.D."/>
            <person name="Zhi X.Y."/>
            <person name="Li M.M."/>
            <person name="Silva L.P."/>
            <person name="Bowen B.P."/>
            <person name="Louie K."/>
            <person name="Briegel A."/>
            <person name="Pett-Ridge J."/>
            <person name="Weber P.K."/>
            <person name="Tocheva E.I."/>
            <person name="Woyke T."/>
            <person name="Northen T.R."/>
            <person name="Mayali X."/>
            <person name="Li W.J."/>
            <person name="Hedlund B.P."/>
        </authorList>
    </citation>
    <scope>NUCLEOTIDE SEQUENCE [LARGE SCALE GENOMIC DNA]</scope>
    <source>
        <strain evidence="6 7">YIM 72310</strain>
    </source>
</reference>
<keyword evidence="6" id="KW-0482">Metalloprotease</keyword>
<dbReference type="Proteomes" id="UP001212803">
    <property type="component" value="Chromosome"/>
</dbReference>
<organism evidence="6 7">
    <name type="scientific">Tepidiforma flava</name>
    <dbReference type="NCBI Taxonomy" id="3004094"/>
    <lineage>
        <taxon>Bacteria</taxon>
        <taxon>Bacillati</taxon>
        <taxon>Chloroflexota</taxon>
        <taxon>Tepidiformia</taxon>
        <taxon>Tepidiformales</taxon>
        <taxon>Tepidiformaceae</taxon>
        <taxon>Tepidiforma</taxon>
    </lineage>
</organism>
<accession>A0ABY7M4X4</accession>
<proteinExistence type="predicted"/>
<dbReference type="GO" id="GO:0008237">
    <property type="term" value="F:metallopeptidase activity"/>
    <property type="evidence" value="ECO:0007669"/>
    <property type="project" value="UniProtKB-KW"/>
</dbReference>
<evidence type="ECO:0000256" key="2">
    <source>
        <dbReference type="ARBA" id="ARBA00022723"/>
    </source>
</evidence>
<dbReference type="Gene3D" id="3.40.390.10">
    <property type="entry name" value="Collagenase (Catalytic Domain)"/>
    <property type="match status" value="1"/>
</dbReference>
<evidence type="ECO:0000256" key="4">
    <source>
        <dbReference type="ARBA" id="ARBA00022833"/>
    </source>
</evidence>
<name>A0ABY7M4X4_9CHLR</name>
<evidence type="ECO:0000256" key="3">
    <source>
        <dbReference type="ARBA" id="ARBA00022801"/>
    </source>
</evidence>
<dbReference type="EMBL" id="CP115149">
    <property type="protein sequence ID" value="WBL35617.1"/>
    <property type="molecule type" value="Genomic_DNA"/>
</dbReference>